<dbReference type="Pfam" id="PF08808">
    <property type="entry name" value="RES"/>
    <property type="match status" value="1"/>
</dbReference>
<keyword evidence="3" id="KW-1185">Reference proteome</keyword>
<organism evidence="2 3">
    <name type="scientific">Orrella daihaiensis</name>
    <dbReference type="NCBI Taxonomy" id="2782176"/>
    <lineage>
        <taxon>Bacteria</taxon>
        <taxon>Pseudomonadati</taxon>
        <taxon>Pseudomonadota</taxon>
        <taxon>Betaproteobacteria</taxon>
        <taxon>Burkholderiales</taxon>
        <taxon>Alcaligenaceae</taxon>
        <taxon>Orrella</taxon>
    </lineage>
</organism>
<dbReference type="SMART" id="SM00953">
    <property type="entry name" value="RES"/>
    <property type="match status" value="1"/>
</dbReference>
<reference evidence="2 3" key="1">
    <citation type="submission" date="2020-11" db="EMBL/GenBank/DDBJ databases">
        <title>Algicoccus daihaiensis sp.nov., isolated from Daihai Lake in Inner Mongolia.</title>
        <authorList>
            <person name="Kai J."/>
        </authorList>
    </citation>
    <scope>NUCLEOTIDE SEQUENCE [LARGE SCALE GENOMIC DNA]</scope>
    <source>
        <strain evidence="3">f23</strain>
    </source>
</reference>
<gene>
    <name evidence="2" type="ORF">DHf2319_06170</name>
</gene>
<proteinExistence type="predicted"/>
<dbReference type="RefSeq" id="WP_243479876.1">
    <property type="nucleotide sequence ID" value="NZ_CP063982.1"/>
</dbReference>
<name>A0ABY4AN69_9BURK</name>
<evidence type="ECO:0000259" key="1">
    <source>
        <dbReference type="SMART" id="SM00953"/>
    </source>
</evidence>
<accession>A0ABY4AN69</accession>
<feature type="domain" description="RES" evidence="1">
    <location>
        <begin position="72"/>
        <end position="206"/>
    </location>
</feature>
<evidence type="ECO:0000313" key="2">
    <source>
        <dbReference type="EMBL" id="UOD51408.1"/>
    </source>
</evidence>
<dbReference type="Proteomes" id="UP000831607">
    <property type="component" value="Chromosome"/>
</dbReference>
<evidence type="ECO:0000313" key="3">
    <source>
        <dbReference type="Proteomes" id="UP000831607"/>
    </source>
</evidence>
<sequence length="242" mass="27254">MSLITWTPTAVSSEAFDWRGQVWRMVESQYIAATMKLVDTLEEQDLLETLVETSKPGLPDDTQQLDYLLATPFRYYPNRGGSRFRAASDPGVFYGAQTIRTAGAELGYWRWRFLRDATDLDRLDPVAHTAFAAEVNTTVVDLQKAPLADDARYWQHPTDYNATQQFARTVRQAGVGGILYRSVSGPQPSWCLALLTPAGFAKRKPNAQRQTWYLSVSHTEVTLRHDSGAHASMRFAVDDWCA</sequence>
<protein>
    <submittedName>
        <fullName evidence="2">RES family NAD+ phosphorylase</fullName>
    </submittedName>
</protein>
<dbReference type="InterPro" id="IPR014914">
    <property type="entry name" value="RES_dom"/>
</dbReference>
<dbReference type="EMBL" id="CP063982">
    <property type="protein sequence ID" value="UOD51408.1"/>
    <property type="molecule type" value="Genomic_DNA"/>
</dbReference>